<proteinExistence type="predicted"/>
<accession>A0A2H3HF52</accession>
<comment type="caution">
    <text evidence="2">The sequence shown here is derived from an EMBL/GenBank/DDBJ whole genome shotgun (WGS) entry which is preliminary data.</text>
</comment>
<dbReference type="Proteomes" id="UP000219602">
    <property type="component" value="Chromosome 4"/>
</dbReference>
<dbReference type="EMBL" id="MABQ02000003">
    <property type="protein sequence ID" value="PCD41186.1"/>
    <property type="molecule type" value="Genomic_DNA"/>
</dbReference>
<keyword evidence="1" id="KW-0732">Signal</keyword>
<gene>
    <name evidence="2" type="ORF">AU210_003744</name>
</gene>
<feature type="chain" id="PRO_5013742871" evidence="1">
    <location>
        <begin position="18"/>
        <end position="95"/>
    </location>
</feature>
<feature type="signal peptide" evidence="1">
    <location>
        <begin position="1"/>
        <end position="17"/>
    </location>
</feature>
<protein>
    <submittedName>
        <fullName evidence="2">Uncharacterized protein</fullName>
    </submittedName>
</protein>
<evidence type="ECO:0000313" key="3">
    <source>
        <dbReference type="Proteomes" id="UP000219602"/>
    </source>
</evidence>
<reference evidence="2 3" key="1">
    <citation type="journal article" date="2016" name="Environ. Microbiol.">
        <title>Effector profiles distinguish formae speciales of Fusarium oxysporum.</title>
        <authorList>
            <person name="van Dam P."/>
            <person name="Fokkens L."/>
            <person name="Schmidt S.M."/>
            <person name="Linmans J.H."/>
            <person name="Kistler H.C."/>
            <person name="Ma L.J."/>
            <person name="Rep M."/>
        </authorList>
    </citation>
    <scope>NUCLEOTIDE SEQUENCE [LARGE SCALE GENOMIC DNA]</scope>
    <source>
        <strain evidence="2 3">Forc016</strain>
    </source>
</reference>
<sequence>MKFITIIAACSTCLVSARYIQIRDELGSCHNRTDARRDARAAGCTNVSNYDISGTLCNPFGCDCDWGCIESDGVYDTWRSHKCPNRVGSDVCSED</sequence>
<evidence type="ECO:0000313" key="2">
    <source>
        <dbReference type="EMBL" id="PCD41186.1"/>
    </source>
</evidence>
<reference evidence="2 3" key="2">
    <citation type="journal article" date="2017" name="Sci. Rep.">
        <title>A mobile pathogenicity chromosome in Fusarium oxysporum for infection of multiple cucurbit species.</title>
        <authorList>
            <person name="van Dam P."/>
            <person name="Fokkens L."/>
            <person name="Ayukawa Y."/>
            <person name="van der Gragt M."/>
            <person name="Ter Horst A."/>
            <person name="Brankovics B."/>
            <person name="Houterman P.M."/>
            <person name="Arie T."/>
            <person name="Rep M."/>
        </authorList>
    </citation>
    <scope>NUCLEOTIDE SEQUENCE [LARGE SCALE GENOMIC DNA]</scope>
    <source>
        <strain evidence="2 3">Forc016</strain>
    </source>
</reference>
<evidence type="ECO:0000256" key="1">
    <source>
        <dbReference type="SAM" id="SignalP"/>
    </source>
</evidence>
<dbReference type="AlphaFoldDB" id="A0A2H3HF52"/>
<name>A0A2H3HF52_FUSOX</name>
<organism evidence="2 3">
    <name type="scientific">Fusarium oxysporum f. sp. radicis-cucumerinum</name>
    <dbReference type="NCBI Taxonomy" id="327505"/>
    <lineage>
        <taxon>Eukaryota</taxon>
        <taxon>Fungi</taxon>
        <taxon>Dikarya</taxon>
        <taxon>Ascomycota</taxon>
        <taxon>Pezizomycotina</taxon>
        <taxon>Sordariomycetes</taxon>
        <taxon>Hypocreomycetidae</taxon>
        <taxon>Hypocreales</taxon>
        <taxon>Nectriaceae</taxon>
        <taxon>Fusarium</taxon>
        <taxon>Fusarium oxysporum species complex</taxon>
    </lineage>
</organism>